<gene>
    <name evidence="2" type="ORF">AAF712_013281</name>
</gene>
<keyword evidence="3" id="KW-1185">Reference proteome</keyword>
<dbReference type="CDD" id="cd09917">
    <property type="entry name" value="F-box_SF"/>
    <property type="match status" value="1"/>
</dbReference>
<reference evidence="2 3" key="1">
    <citation type="submission" date="2024-05" db="EMBL/GenBank/DDBJ databases">
        <title>A draft genome resource for the thread blight pathogen Marasmius tenuissimus strain MS-2.</title>
        <authorList>
            <person name="Yulfo-Soto G.E."/>
            <person name="Baruah I.K."/>
            <person name="Amoako-Attah I."/>
            <person name="Bukari Y."/>
            <person name="Meinhardt L.W."/>
            <person name="Bailey B.A."/>
            <person name="Cohen S.P."/>
        </authorList>
    </citation>
    <scope>NUCLEOTIDE SEQUENCE [LARGE SCALE GENOMIC DNA]</scope>
    <source>
        <strain evidence="2 3">MS-2</strain>
    </source>
</reference>
<accession>A0ABR2ZG15</accession>
<dbReference type="PROSITE" id="PS50181">
    <property type="entry name" value="FBOX"/>
    <property type="match status" value="1"/>
</dbReference>
<evidence type="ECO:0000313" key="2">
    <source>
        <dbReference type="EMBL" id="KAL0059934.1"/>
    </source>
</evidence>
<dbReference type="Gene3D" id="1.20.1280.50">
    <property type="match status" value="1"/>
</dbReference>
<protein>
    <recommendedName>
        <fullName evidence="1">F-box domain-containing protein</fullName>
    </recommendedName>
</protein>
<organism evidence="2 3">
    <name type="scientific">Marasmius tenuissimus</name>
    <dbReference type="NCBI Taxonomy" id="585030"/>
    <lineage>
        <taxon>Eukaryota</taxon>
        <taxon>Fungi</taxon>
        <taxon>Dikarya</taxon>
        <taxon>Basidiomycota</taxon>
        <taxon>Agaricomycotina</taxon>
        <taxon>Agaricomycetes</taxon>
        <taxon>Agaricomycetidae</taxon>
        <taxon>Agaricales</taxon>
        <taxon>Marasmiineae</taxon>
        <taxon>Marasmiaceae</taxon>
        <taxon>Marasmius</taxon>
    </lineage>
</organism>
<name>A0ABR2ZG15_9AGAR</name>
<dbReference type="Proteomes" id="UP001437256">
    <property type="component" value="Unassembled WGS sequence"/>
</dbReference>
<dbReference type="SUPFAM" id="SSF81383">
    <property type="entry name" value="F-box domain"/>
    <property type="match status" value="1"/>
</dbReference>
<evidence type="ECO:0000259" key="1">
    <source>
        <dbReference type="PROSITE" id="PS50181"/>
    </source>
</evidence>
<dbReference type="InterPro" id="IPR036047">
    <property type="entry name" value="F-box-like_dom_sf"/>
</dbReference>
<proteinExistence type="predicted"/>
<feature type="domain" description="F-box" evidence="1">
    <location>
        <begin position="12"/>
        <end position="60"/>
    </location>
</feature>
<dbReference type="Pfam" id="PF00646">
    <property type="entry name" value="F-box"/>
    <property type="match status" value="1"/>
</dbReference>
<comment type="caution">
    <text evidence="2">The sequence shown here is derived from an EMBL/GenBank/DDBJ whole genome shotgun (WGS) entry which is preliminary data.</text>
</comment>
<sequence>MAWEHDHMLATLTMLAEAPSEIAIAIISHLPICDVHSLQLVSKQCNELIKNNETTIYHSAALLHGFVPSNEIGIDQLDISCYPAKVLDGMENNWKGLCRRMVQLEHNWLGSGRSFLTFFPRAGTKPDDIKVDEMRGLIVNMTDTEGDDSGLVVSDKNNNVLWSQAWPFMKSPRIEYESGYLIFTNNNEKRPGYKEIWRLASILDPFPTPEPTKPNSFPFPLPSQIKAPKRSFDANKETYPHGHFVPHAAIPQSSRNASFRLHYPTLMIGPTENTVEFYNVPSRALIGTVILDPTISADEPRPLLDLGNIFSTDFSSHHIVVCGINRGVRVFDRNSGHCVADIPSDRWQYATKVIKLAECIGEAEVEDVSKFDYDPSREEEHHPQCPYDAIAATQRYNSDGESENGTSSGLEDGYGEASMEMLELAMVEDDSDDDWVTEEEEIDVPVAVIQEIERIFNNIQDPSDEYISGLLKATYGHSLEDVYSSASELRKGYEDKDALNSQGGKMVIPVSTLMEAATSEPSKPRLSLGNGVRLSECGNHIVSLTEYPDYPRPMHSAQLVVIKNFWRALPCDTDTLSREAIQIDFGASDGTFAFDGKKRVLVTNKKGVWIIDVGDFLSSGGTVKVNRVVPFGKDDSCMAVVITEIGIYLDWDPMCIKGWKTWTRDGEVPEGVDFMKVICGVDFAAWG</sequence>
<evidence type="ECO:0000313" key="3">
    <source>
        <dbReference type="Proteomes" id="UP001437256"/>
    </source>
</evidence>
<dbReference type="EMBL" id="JBBXMP010000200">
    <property type="protein sequence ID" value="KAL0059934.1"/>
    <property type="molecule type" value="Genomic_DNA"/>
</dbReference>
<dbReference type="InterPro" id="IPR001810">
    <property type="entry name" value="F-box_dom"/>
</dbReference>